<dbReference type="RefSeq" id="XP_004992489.1">
    <property type="nucleotide sequence ID" value="XM_004992432.1"/>
</dbReference>
<dbReference type="EMBL" id="GL832970">
    <property type="protein sequence ID" value="EGD74844.1"/>
    <property type="molecule type" value="Genomic_DNA"/>
</dbReference>
<keyword evidence="3" id="KW-1185">Reference proteome</keyword>
<evidence type="ECO:0000313" key="3">
    <source>
        <dbReference type="Proteomes" id="UP000007799"/>
    </source>
</evidence>
<accession>F2UDZ4</accession>
<proteinExistence type="predicted"/>
<gene>
    <name evidence="2" type="ORF">PTSG_07074</name>
</gene>
<feature type="compositionally biased region" description="Polar residues" evidence="1">
    <location>
        <begin position="213"/>
        <end position="224"/>
    </location>
</feature>
<dbReference type="KEGG" id="sre:PTSG_07074"/>
<feature type="compositionally biased region" description="Acidic residues" evidence="1">
    <location>
        <begin position="131"/>
        <end position="143"/>
    </location>
</feature>
<dbReference type="Proteomes" id="UP000007799">
    <property type="component" value="Unassembled WGS sequence"/>
</dbReference>
<evidence type="ECO:0000256" key="1">
    <source>
        <dbReference type="SAM" id="MobiDB-lite"/>
    </source>
</evidence>
<feature type="compositionally biased region" description="Basic residues" evidence="1">
    <location>
        <begin position="1"/>
        <end position="32"/>
    </location>
</feature>
<feature type="region of interest" description="Disordered" evidence="1">
    <location>
        <begin position="80"/>
        <end position="169"/>
    </location>
</feature>
<reference evidence="2" key="1">
    <citation type="submission" date="2009-08" db="EMBL/GenBank/DDBJ databases">
        <title>Annotation of Salpingoeca rosetta.</title>
        <authorList>
            <consortium name="The Broad Institute Genome Sequencing Platform"/>
            <person name="Russ C."/>
            <person name="Cuomo C."/>
            <person name="Burger G."/>
            <person name="Gray M.W."/>
            <person name="Holland P.W.H."/>
            <person name="King N."/>
            <person name="Lang F.B.F."/>
            <person name="Roger A.J."/>
            <person name="Ruiz-Trillo I."/>
            <person name="Young S.K."/>
            <person name="Zeng Q."/>
            <person name="Gargeya S."/>
            <person name="Alvarado L."/>
            <person name="Berlin A."/>
            <person name="Chapman S.B."/>
            <person name="Chen Z."/>
            <person name="Freedman E."/>
            <person name="Gellesch M."/>
            <person name="Goldberg J."/>
            <person name="Griggs A."/>
            <person name="Gujja S."/>
            <person name="Heilman E."/>
            <person name="Heiman D."/>
            <person name="Howarth C."/>
            <person name="Mehta T."/>
            <person name="Neiman D."/>
            <person name="Pearson M."/>
            <person name="Roberts A."/>
            <person name="Saif S."/>
            <person name="Shea T."/>
            <person name="Shenoy N."/>
            <person name="Sisk P."/>
            <person name="Stolte C."/>
            <person name="Sykes S."/>
            <person name="White J."/>
            <person name="Yandava C."/>
            <person name="Haas B."/>
            <person name="Nusbaum C."/>
            <person name="Birren B."/>
        </authorList>
    </citation>
    <scope>NUCLEOTIDE SEQUENCE [LARGE SCALE GENOMIC DNA]</scope>
    <source>
        <strain evidence="2">ATCC 50818</strain>
    </source>
</reference>
<organism evidence="3">
    <name type="scientific">Salpingoeca rosetta (strain ATCC 50818 / BSB-021)</name>
    <dbReference type="NCBI Taxonomy" id="946362"/>
    <lineage>
        <taxon>Eukaryota</taxon>
        <taxon>Choanoflagellata</taxon>
        <taxon>Craspedida</taxon>
        <taxon>Salpingoecidae</taxon>
        <taxon>Salpingoeca</taxon>
    </lineage>
</organism>
<feature type="compositionally biased region" description="Acidic residues" evidence="1">
    <location>
        <begin position="87"/>
        <end position="110"/>
    </location>
</feature>
<sequence>MTRQQRRSNHIQHNTTQHRQRQATQHHTHTHARTTGEMEWLRAANAWVEETFYSLGLYSRLQEAKDEHFAELRALHQDEHVSHDNDAFDDDGGDDADNDNDDDDGDDVDGVDLVPVAFSDYIQRDDHLDSDNDADDEEDGEGEHDEHDLPPVDAIVEDLGEDEAPPALGSSLYRLECDVIDVTLSEDAAEDEDDQAPNAANVGGTHDTPLVLCNSSSNPNDDQR</sequence>
<protein>
    <submittedName>
        <fullName evidence="2">Uncharacterized protein</fullName>
    </submittedName>
</protein>
<feature type="region of interest" description="Disordered" evidence="1">
    <location>
        <begin position="185"/>
        <end position="224"/>
    </location>
</feature>
<feature type="compositionally biased region" description="Acidic residues" evidence="1">
    <location>
        <begin position="155"/>
        <end position="164"/>
    </location>
</feature>
<dbReference type="AlphaFoldDB" id="F2UDZ4"/>
<dbReference type="GeneID" id="16073056"/>
<feature type="region of interest" description="Disordered" evidence="1">
    <location>
        <begin position="1"/>
        <end position="35"/>
    </location>
</feature>
<name>F2UDZ4_SALR5</name>
<evidence type="ECO:0000313" key="2">
    <source>
        <dbReference type="EMBL" id="EGD74844.1"/>
    </source>
</evidence>
<dbReference type="InParanoid" id="F2UDZ4"/>